<evidence type="ECO:0000259" key="2">
    <source>
        <dbReference type="Pfam" id="PF24852"/>
    </source>
</evidence>
<dbReference type="AlphaFoldDB" id="A0A1Q3EQC9"/>
<dbReference type="EMBL" id="BDGU01001072">
    <property type="protein sequence ID" value="GAW09411.1"/>
    <property type="molecule type" value="Genomic_DNA"/>
</dbReference>
<comment type="caution">
    <text evidence="3">The sequence shown here is derived from an EMBL/GenBank/DDBJ whole genome shotgun (WGS) entry which is preliminary data.</text>
</comment>
<keyword evidence="4" id="KW-1185">Reference proteome</keyword>
<dbReference type="STRING" id="5353.A0A1Q3EQC9"/>
<gene>
    <name evidence="3" type="ORF">LENED_011562</name>
</gene>
<feature type="domain" description="DUF7726" evidence="2">
    <location>
        <begin position="361"/>
        <end position="435"/>
    </location>
</feature>
<name>A0A1Q3EQC9_LENED</name>
<sequence>MAELEYCCSFHAIGAGPPPASAPAIHYFARPCSACQSCSGSPGHAGSVLPIAIDISGDGQLSSDASNPNSTASTHFSLLEIYLVSSETGLNITVSNGPGLLAQESGSTVKHVNWPVPTCVTAGNYNLTLYETASINGQPHFTITPISIPIENANPSGGISSSGSGFVTITITGPLPYPMPTTVTVTPSATPTTVVVVSMTTETVTTTGPSGFITKTLTETAWSSNVAVTAAANDSGFLPVNAGTSTRMEVVCAKERGNSGRVSSPDNPPLEFAMAPKRKLNSEDVLEISDSYSDDSIDGHSAKENDAPLPKKARVSDASEGAEPGASTVKPKGKGKASVDQAPAPTRWQDVVLEISSNGKVPVYDDCAEVRRKIRLLTQTPGFKITAWLREIGNINSNSYGRFMKEKSRTDGATNGTYYAAYCYFEKVRIAEGKKKTAGRMRNEDEYLDGFPLENRRKGCQLLSLVSTI</sequence>
<dbReference type="PANTHER" id="PTHR42339">
    <property type="entry name" value="HISTONE H1"/>
    <property type="match status" value="1"/>
</dbReference>
<reference evidence="3 4" key="2">
    <citation type="submission" date="2017-02" db="EMBL/GenBank/DDBJ databases">
        <title>A genome survey and senescence transcriptome analysis in Lentinula edodes.</title>
        <authorList>
            <person name="Sakamoto Y."/>
            <person name="Nakade K."/>
            <person name="Sato S."/>
            <person name="Yoshida Y."/>
            <person name="Miyazaki K."/>
            <person name="Natsume S."/>
            <person name="Konno N."/>
        </authorList>
    </citation>
    <scope>NUCLEOTIDE SEQUENCE [LARGE SCALE GENOMIC DNA]</scope>
    <source>
        <strain evidence="3 4">NBRC 111202</strain>
    </source>
</reference>
<reference evidence="3 4" key="1">
    <citation type="submission" date="2016-08" db="EMBL/GenBank/DDBJ databases">
        <authorList>
            <consortium name="Lentinula edodes genome sequencing consortium"/>
            <person name="Sakamoto Y."/>
            <person name="Nakade K."/>
            <person name="Sato S."/>
            <person name="Yoshida Y."/>
            <person name="Miyazaki K."/>
            <person name="Natsume S."/>
            <person name="Konno N."/>
        </authorList>
    </citation>
    <scope>NUCLEOTIDE SEQUENCE [LARGE SCALE GENOMIC DNA]</scope>
    <source>
        <strain evidence="3 4">NBRC 111202</strain>
    </source>
</reference>
<dbReference type="PANTHER" id="PTHR42339:SF1">
    <property type="entry name" value="HISTONE H1"/>
    <property type="match status" value="1"/>
</dbReference>
<dbReference type="Pfam" id="PF24852">
    <property type="entry name" value="DUF7726"/>
    <property type="match status" value="1"/>
</dbReference>
<evidence type="ECO:0000313" key="3">
    <source>
        <dbReference type="EMBL" id="GAW09411.1"/>
    </source>
</evidence>
<accession>A0A1Q3EQC9</accession>
<feature type="compositionally biased region" description="Basic and acidic residues" evidence="1">
    <location>
        <begin position="297"/>
        <end position="306"/>
    </location>
</feature>
<dbReference type="InterPro" id="IPR056143">
    <property type="entry name" value="DUF7726"/>
</dbReference>
<organism evidence="3 4">
    <name type="scientific">Lentinula edodes</name>
    <name type="common">Shiitake mushroom</name>
    <name type="synonym">Lentinus edodes</name>
    <dbReference type="NCBI Taxonomy" id="5353"/>
    <lineage>
        <taxon>Eukaryota</taxon>
        <taxon>Fungi</taxon>
        <taxon>Dikarya</taxon>
        <taxon>Basidiomycota</taxon>
        <taxon>Agaricomycotina</taxon>
        <taxon>Agaricomycetes</taxon>
        <taxon>Agaricomycetidae</taxon>
        <taxon>Agaricales</taxon>
        <taxon>Marasmiineae</taxon>
        <taxon>Omphalotaceae</taxon>
        <taxon>Lentinula</taxon>
    </lineage>
</organism>
<dbReference type="Proteomes" id="UP000188533">
    <property type="component" value="Unassembled WGS sequence"/>
</dbReference>
<evidence type="ECO:0000313" key="4">
    <source>
        <dbReference type="Proteomes" id="UP000188533"/>
    </source>
</evidence>
<proteinExistence type="predicted"/>
<protein>
    <recommendedName>
        <fullName evidence="2">DUF7726 domain-containing protein</fullName>
    </recommendedName>
</protein>
<evidence type="ECO:0000256" key="1">
    <source>
        <dbReference type="SAM" id="MobiDB-lite"/>
    </source>
</evidence>
<feature type="region of interest" description="Disordered" evidence="1">
    <location>
        <begin position="291"/>
        <end position="343"/>
    </location>
</feature>